<dbReference type="AlphaFoldDB" id="A0A2H4RMR1"/>
<organism evidence="2">
    <name type="scientific">Heliconius melpomene</name>
    <name type="common">Postman butterfly</name>
    <dbReference type="NCBI Taxonomy" id="34740"/>
    <lineage>
        <taxon>Eukaryota</taxon>
        <taxon>Metazoa</taxon>
        <taxon>Ecdysozoa</taxon>
        <taxon>Arthropoda</taxon>
        <taxon>Hexapoda</taxon>
        <taxon>Insecta</taxon>
        <taxon>Pterygota</taxon>
        <taxon>Neoptera</taxon>
        <taxon>Endopterygota</taxon>
        <taxon>Lepidoptera</taxon>
        <taxon>Glossata</taxon>
        <taxon>Ditrysia</taxon>
        <taxon>Papilionoidea</taxon>
        <taxon>Nymphalidae</taxon>
        <taxon>Heliconiinae</taxon>
        <taxon>Heliconiini</taxon>
        <taxon>Heliconius</taxon>
    </lineage>
</organism>
<dbReference type="GO" id="GO:0016020">
    <property type="term" value="C:membrane"/>
    <property type="evidence" value="ECO:0007669"/>
    <property type="project" value="TreeGrafter"/>
</dbReference>
<dbReference type="InterPro" id="IPR001251">
    <property type="entry name" value="CRAL-TRIO_dom"/>
</dbReference>
<reference evidence="2" key="1">
    <citation type="journal article" date="2017" name="Genome Biol. Evol.">
        <title>Copy Number Variation and Expression Analysis Reveals a Nonorthologous Pinta Gene Family Member Involved in Butterfly Vision.</title>
        <authorList>
            <person name="Macias-Munoz A."/>
            <person name="McCulloch K.J."/>
            <person name="Briscoe A.D."/>
        </authorList>
    </citation>
    <scope>NUCLEOTIDE SEQUENCE</scope>
</reference>
<dbReference type="GO" id="GO:1902936">
    <property type="term" value="F:phosphatidylinositol bisphosphate binding"/>
    <property type="evidence" value="ECO:0007669"/>
    <property type="project" value="TreeGrafter"/>
</dbReference>
<name>A0A2H4RMR1_HELME</name>
<dbReference type="PRINTS" id="PR00180">
    <property type="entry name" value="CRETINALDHBP"/>
</dbReference>
<dbReference type="SUPFAM" id="SSF46938">
    <property type="entry name" value="CRAL/TRIO N-terminal domain"/>
    <property type="match status" value="1"/>
</dbReference>
<accession>A0A2H4RMR1</accession>
<dbReference type="InterPro" id="IPR011074">
    <property type="entry name" value="CRAL/TRIO_N_dom"/>
</dbReference>
<evidence type="ECO:0000313" key="2">
    <source>
        <dbReference type="EMBL" id="ATY51922.1"/>
    </source>
</evidence>
<dbReference type="SMART" id="SM00516">
    <property type="entry name" value="SEC14"/>
    <property type="match status" value="1"/>
</dbReference>
<dbReference type="Gene3D" id="1.20.5.1200">
    <property type="entry name" value="Alpha-tocopherol transfer"/>
    <property type="match status" value="1"/>
</dbReference>
<dbReference type="Gene3D" id="1.10.8.20">
    <property type="entry name" value="N-terminal domain of phosphatidylinositol transfer protein sec14p"/>
    <property type="match status" value="1"/>
</dbReference>
<feature type="domain" description="CRAL-TRIO" evidence="1">
    <location>
        <begin position="111"/>
        <end position="276"/>
    </location>
</feature>
<dbReference type="PANTHER" id="PTHR10174">
    <property type="entry name" value="ALPHA-TOCOPHEROL TRANSFER PROTEIN-RELATED"/>
    <property type="match status" value="1"/>
</dbReference>
<dbReference type="PROSITE" id="PS50191">
    <property type="entry name" value="CRAL_TRIO"/>
    <property type="match status" value="1"/>
</dbReference>
<dbReference type="SMART" id="SM01100">
    <property type="entry name" value="CRAL_TRIO_N"/>
    <property type="match status" value="1"/>
</dbReference>
<dbReference type="InterPro" id="IPR036273">
    <property type="entry name" value="CRAL/TRIO_N_dom_sf"/>
</dbReference>
<dbReference type="Pfam" id="PF00650">
    <property type="entry name" value="CRAL_TRIO"/>
    <property type="match status" value="1"/>
</dbReference>
<dbReference type="PANTHER" id="PTHR10174:SF220">
    <property type="entry name" value="LD41874P"/>
    <property type="match status" value="1"/>
</dbReference>
<dbReference type="Gene3D" id="3.40.525.10">
    <property type="entry name" value="CRAL-TRIO lipid binding domain"/>
    <property type="match status" value="1"/>
</dbReference>
<dbReference type="InterPro" id="IPR036865">
    <property type="entry name" value="CRAL-TRIO_dom_sf"/>
</dbReference>
<sequence>MALQFEPDGTPFVMWAEHKIKLETSPITEDFYVEKAKIELRETPETIQNSLEELKQLLKRETNLVIPIEDDNFLLKFLRPSKFYPESAFKKIQAYYKFRLSHLDYCRDLFPSNIHSAFDHSIISILSPRDQHGRRIMFVESGERWVPRDVPLREVFRGVQLGLEAAMVEPRTQVCGVSVILDMKGLSFSHIMQFSPSFAKMVVDWIQDCIPIRLKAVHIINQPYLFNMLFAIFKPFMREKLRSRIFFHGSDKKSLLKHINDEALMKRAGGILPDGEISGDVLWKMLHHYEDSFRRADSFGYITNNNK</sequence>
<evidence type="ECO:0000259" key="1">
    <source>
        <dbReference type="PROSITE" id="PS50191"/>
    </source>
</evidence>
<proteinExistence type="evidence at transcript level"/>
<dbReference type="CDD" id="cd00170">
    <property type="entry name" value="SEC14"/>
    <property type="match status" value="1"/>
</dbReference>
<dbReference type="SUPFAM" id="SSF52087">
    <property type="entry name" value="CRAL/TRIO domain"/>
    <property type="match status" value="1"/>
</dbReference>
<dbReference type="EMBL" id="MG434616">
    <property type="protein sequence ID" value="ATY51922.1"/>
    <property type="molecule type" value="mRNA"/>
</dbReference>
<protein>
    <submittedName>
        <fullName evidence="2">CTD3</fullName>
    </submittedName>
</protein>